<organism evidence="4 5">
    <name type="scientific">Rotaria magnacalcarata</name>
    <dbReference type="NCBI Taxonomy" id="392030"/>
    <lineage>
        <taxon>Eukaryota</taxon>
        <taxon>Metazoa</taxon>
        <taxon>Spiralia</taxon>
        <taxon>Gnathifera</taxon>
        <taxon>Rotifera</taxon>
        <taxon>Eurotatoria</taxon>
        <taxon>Bdelloidea</taxon>
        <taxon>Philodinida</taxon>
        <taxon>Philodinidae</taxon>
        <taxon>Rotaria</taxon>
    </lineage>
</organism>
<keyword evidence="1" id="KW-0343">GTPase activation</keyword>
<dbReference type="GO" id="GO:0006913">
    <property type="term" value="P:nucleocytoplasmic transport"/>
    <property type="evidence" value="ECO:0007669"/>
    <property type="project" value="TreeGrafter"/>
</dbReference>
<dbReference type="Pfam" id="PF13516">
    <property type="entry name" value="LRR_6"/>
    <property type="match status" value="4"/>
</dbReference>
<evidence type="ECO:0000313" key="5">
    <source>
        <dbReference type="Proteomes" id="UP000663855"/>
    </source>
</evidence>
<dbReference type="InterPro" id="IPR032675">
    <property type="entry name" value="LRR_dom_sf"/>
</dbReference>
<dbReference type="PANTHER" id="PTHR24113">
    <property type="entry name" value="RAN GTPASE-ACTIVATING PROTEIN 1"/>
    <property type="match status" value="1"/>
</dbReference>
<dbReference type="InterPro" id="IPR027038">
    <property type="entry name" value="RanGap"/>
</dbReference>
<evidence type="ECO:0000256" key="1">
    <source>
        <dbReference type="ARBA" id="ARBA00022468"/>
    </source>
</evidence>
<keyword evidence="2" id="KW-0433">Leucine-rich repeat</keyword>
<dbReference type="PANTHER" id="PTHR24113:SF12">
    <property type="entry name" value="RAN GTPASE-ACTIVATING PROTEIN 1"/>
    <property type="match status" value="1"/>
</dbReference>
<protein>
    <submittedName>
        <fullName evidence="4">Uncharacterized protein</fullName>
    </submittedName>
</protein>
<dbReference type="GO" id="GO:0005634">
    <property type="term" value="C:nucleus"/>
    <property type="evidence" value="ECO:0007669"/>
    <property type="project" value="TreeGrafter"/>
</dbReference>
<dbReference type="GO" id="GO:0005096">
    <property type="term" value="F:GTPase activator activity"/>
    <property type="evidence" value="ECO:0007669"/>
    <property type="project" value="UniProtKB-KW"/>
</dbReference>
<name>A0A814JC14_9BILA</name>
<accession>A0A814JC14</accession>
<dbReference type="EMBL" id="CAJNOV010000667">
    <property type="protein sequence ID" value="CAF1033905.1"/>
    <property type="molecule type" value="Genomic_DNA"/>
</dbReference>
<reference evidence="4" key="1">
    <citation type="submission" date="2021-02" db="EMBL/GenBank/DDBJ databases">
        <authorList>
            <person name="Nowell W R."/>
        </authorList>
    </citation>
    <scope>NUCLEOTIDE SEQUENCE</scope>
</reference>
<comment type="caution">
    <text evidence="4">The sequence shown here is derived from an EMBL/GenBank/DDBJ whole genome shotgun (WGS) entry which is preliminary data.</text>
</comment>
<dbReference type="GO" id="GO:0031267">
    <property type="term" value="F:small GTPase binding"/>
    <property type="evidence" value="ECO:0007669"/>
    <property type="project" value="TreeGrafter"/>
</dbReference>
<gene>
    <name evidence="4" type="ORF">CJN711_LOCUS3939</name>
</gene>
<proteinExistence type="predicted"/>
<sequence>MNSYGALVLSNGLYNNKRLNKLNLNDNSISDQGVYYLARVLLINNSTLTELHLARNEIASTGAQYLAEMLNTNRTLTTLSLYGNKIDNHGIKYLTHVLTYYNTTLEHLYLSGNNLMTDLSSFGKSNDKALDMGSSRKNSLLSKSDASFQCSGFIKRKLSDDSNGEEPTLLPL</sequence>
<dbReference type="GO" id="GO:0048471">
    <property type="term" value="C:perinuclear region of cytoplasm"/>
    <property type="evidence" value="ECO:0007669"/>
    <property type="project" value="TreeGrafter"/>
</dbReference>
<dbReference type="SMART" id="SM00368">
    <property type="entry name" value="LRR_RI"/>
    <property type="match status" value="3"/>
</dbReference>
<dbReference type="Proteomes" id="UP000663855">
    <property type="component" value="Unassembled WGS sequence"/>
</dbReference>
<dbReference type="GO" id="GO:0005829">
    <property type="term" value="C:cytosol"/>
    <property type="evidence" value="ECO:0007669"/>
    <property type="project" value="TreeGrafter"/>
</dbReference>
<dbReference type="SUPFAM" id="SSF52047">
    <property type="entry name" value="RNI-like"/>
    <property type="match status" value="1"/>
</dbReference>
<evidence type="ECO:0000313" key="4">
    <source>
        <dbReference type="EMBL" id="CAF1033905.1"/>
    </source>
</evidence>
<dbReference type="Gene3D" id="3.80.10.10">
    <property type="entry name" value="Ribonuclease Inhibitor"/>
    <property type="match status" value="2"/>
</dbReference>
<evidence type="ECO:0000256" key="2">
    <source>
        <dbReference type="ARBA" id="ARBA00022614"/>
    </source>
</evidence>
<keyword evidence="3" id="KW-0677">Repeat</keyword>
<dbReference type="InterPro" id="IPR001611">
    <property type="entry name" value="Leu-rich_rpt"/>
</dbReference>
<evidence type="ECO:0000256" key="3">
    <source>
        <dbReference type="ARBA" id="ARBA00022737"/>
    </source>
</evidence>
<dbReference type="AlphaFoldDB" id="A0A814JC14"/>